<protein>
    <recommendedName>
        <fullName evidence="3">Nucleotidyltransferase domain-containing protein</fullName>
    </recommendedName>
</protein>
<dbReference type="Proteomes" id="UP000295060">
    <property type="component" value="Unassembled WGS sequence"/>
</dbReference>
<keyword evidence="2" id="KW-1185">Reference proteome</keyword>
<proteinExistence type="predicted"/>
<dbReference type="Gene3D" id="3.30.460.10">
    <property type="entry name" value="Beta Polymerase, domain 2"/>
    <property type="match status" value="1"/>
</dbReference>
<organism evidence="1 2">
    <name type="scientific">Kribbella pratensis</name>
    <dbReference type="NCBI Taxonomy" id="2512112"/>
    <lineage>
        <taxon>Bacteria</taxon>
        <taxon>Bacillati</taxon>
        <taxon>Actinomycetota</taxon>
        <taxon>Actinomycetes</taxon>
        <taxon>Propionibacteriales</taxon>
        <taxon>Kribbellaceae</taxon>
        <taxon>Kribbella</taxon>
    </lineage>
</organism>
<gene>
    <name evidence="1" type="ORF">EV137_2824</name>
</gene>
<comment type="caution">
    <text evidence="1">The sequence shown here is derived from an EMBL/GenBank/DDBJ whole genome shotgun (WGS) entry which is preliminary data.</text>
</comment>
<reference evidence="1 2" key="1">
    <citation type="submission" date="2019-03" db="EMBL/GenBank/DDBJ databases">
        <title>Genomic Encyclopedia of Type Strains, Phase III (KMG-III): the genomes of soil and plant-associated and newly described type strains.</title>
        <authorList>
            <person name="Whitman W."/>
        </authorList>
    </citation>
    <scope>NUCLEOTIDE SEQUENCE [LARGE SCALE GENOMIC DNA]</scope>
    <source>
        <strain evidence="1 2">VKMAc-2574</strain>
    </source>
</reference>
<accession>A0ABY2FRU6</accession>
<evidence type="ECO:0008006" key="3">
    <source>
        <dbReference type="Google" id="ProtNLM"/>
    </source>
</evidence>
<dbReference type="InterPro" id="IPR043519">
    <property type="entry name" value="NT_sf"/>
</dbReference>
<dbReference type="SUPFAM" id="SSF81301">
    <property type="entry name" value="Nucleotidyltransferase"/>
    <property type="match status" value="1"/>
</dbReference>
<name>A0ABY2FRU6_9ACTN</name>
<evidence type="ECO:0000313" key="2">
    <source>
        <dbReference type="Proteomes" id="UP000295060"/>
    </source>
</evidence>
<evidence type="ECO:0000313" key="1">
    <source>
        <dbReference type="EMBL" id="TDW95482.1"/>
    </source>
</evidence>
<dbReference type="RefSeq" id="WP_134129019.1">
    <property type="nucleotide sequence ID" value="NZ_SODU01000001.1"/>
</dbReference>
<dbReference type="EMBL" id="SODU01000001">
    <property type="protein sequence ID" value="TDW95482.1"/>
    <property type="molecule type" value="Genomic_DNA"/>
</dbReference>
<sequence>MYTPAERSSLRDALVAAARADARVAGAALTGSAAAGAEDRWSDIDLALGLAPDADQSGVLTDWTDRMYREHTAVHHTDVWSRSTVYRVFLLQSTLQVDIAFAPAEEFGALGPTFQLLFGETAEQPQWSAPAAVDVVGMAWLYALHARSSIGRGRVWQAEYMISGVRDHVLTLMCLRYGVPHSQGRGLHLLPSDGASAVEATLVRSPDVEELRRAFRASVDVLLLEVEYVDAELAVRLAGPLRGLTASADSGS</sequence>